<feature type="signal peptide" evidence="4">
    <location>
        <begin position="1"/>
        <end position="17"/>
    </location>
</feature>
<organism evidence="5 6">
    <name type="scientific">Hoeflea poritis</name>
    <dbReference type="NCBI Taxonomy" id="2993659"/>
    <lineage>
        <taxon>Bacteria</taxon>
        <taxon>Pseudomonadati</taxon>
        <taxon>Pseudomonadota</taxon>
        <taxon>Alphaproteobacteria</taxon>
        <taxon>Hyphomicrobiales</taxon>
        <taxon>Rhizobiaceae</taxon>
        <taxon>Hoeflea</taxon>
    </lineage>
</organism>
<evidence type="ECO:0000313" key="5">
    <source>
        <dbReference type="EMBL" id="MDA4847221.1"/>
    </source>
</evidence>
<dbReference type="PIRSF" id="PIRSF004846">
    <property type="entry name" value="ModA"/>
    <property type="match status" value="1"/>
</dbReference>
<dbReference type="InterPro" id="IPR005950">
    <property type="entry name" value="ModA"/>
</dbReference>
<dbReference type="NCBIfam" id="TIGR01256">
    <property type="entry name" value="modA"/>
    <property type="match status" value="1"/>
</dbReference>
<name>A0ABT4VR80_9HYPH</name>
<evidence type="ECO:0000256" key="4">
    <source>
        <dbReference type="SAM" id="SignalP"/>
    </source>
</evidence>
<evidence type="ECO:0000313" key="6">
    <source>
        <dbReference type="Proteomes" id="UP001148313"/>
    </source>
</evidence>
<feature type="chain" id="PRO_5047057695" evidence="4">
    <location>
        <begin position="18"/>
        <end position="248"/>
    </location>
</feature>
<keyword evidence="6" id="KW-1185">Reference proteome</keyword>
<evidence type="ECO:0000256" key="3">
    <source>
        <dbReference type="ARBA" id="ARBA00022729"/>
    </source>
</evidence>
<dbReference type="SUPFAM" id="SSF53850">
    <property type="entry name" value="Periplasmic binding protein-like II"/>
    <property type="match status" value="1"/>
</dbReference>
<dbReference type="PANTHER" id="PTHR30632">
    <property type="entry name" value="MOLYBDATE-BINDING PERIPLASMIC PROTEIN"/>
    <property type="match status" value="1"/>
</dbReference>
<reference evidence="5" key="1">
    <citation type="submission" date="2022-11" db="EMBL/GenBank/DDBJ databases">
        <title>Hoeflea poritis sp. nov., isolated from scleractinian coral Porites lutea.</title>
        <authorList>
            <person name="Zhang G."/>
            <person name="Wei Q."/>
            <person name="Cai L."/>
        </authorList>
    </citation>
    <scope>NUCLEOTIDE SEQUENCE</scope>
    <source>
        <strain evidence="5">E7-10</strain>
    </source>
</reference>
<protein>
    <submittedName>
        <fullName evidence="5">Molybdate ABC transporter substrate-binding protein</fullName>
    </submittedName>
</protein>
<dbReference type="EMBL" id="JAPJZH010000011">
    <property type="protein sequence ID" value="MDA4847221.1"/>
    <property type="molecule type" value="Genomic_DNA"/>
</dbReference>
<accession>A0ABT4VR80</accession>
<evidence type="ECO:0000256" key="2">
    <source>
        <dbReference type="ARBA" id="ARBA00022723"/>
    </source>
</evidence>
<comment type="caution">
    <text evidence="5">The sequence shown here is derived from an EMBL/GenBank/DDBJ whole genome shotgun (WGS) entry which is preliminary data.</text>
</comment>
<dbReference type="Pfam" id="PF13531">
    <property type="entry name" value="SBP_bac_11"/>
    <property type="match status" value="1"/>
</dbReference>
<keyword evidence="2" id="KW-0479">Metal-binding</keyword>
<dbReference type="InterPro" id="IPR050682">
    <property type="entry name" value="ModA/WtpA"/>
</dbReference>
<dbReference type="RefSeq" id="WP_271091032.1">
    <property type="nucleotide sequence ID" value="NZ_JAPJZH010000011.1"/>
</dbReference>
<dbReference type="PANTHER" id="PTHR30632:SF17">
    <property type="entry name" value="MOLYBDATE-BINDING PROTEIN MODA"/>
    <property type="match status" value="1"/>
</dbReference>
<sequence length="248" mass="25939">MAALFLTLLLLSSAAQSAERTLVFAAASMKDAVEAMARAYRERTGNPVVVSVASSGALARQIEAGAPADLFIAANPDWMDYLEDRKLIDVESRTNIAGNTLVVVTGDGAIAPPVDPEPLLRSGRFAMGDPAHVPAGVYTAQALDQLGLWEDLRPMAAFGENVRVAMALAARGDVAFAIVYGSDAELSEDVAVAYIFPPETHAPIVYPAALTANAHEDARDFYAFLRAQAADGALGPYGFTKPAAGSGS</sequence>
<keyword evidence="3 4" id="KW-0732">Signal</keyword>
<dbReference type="Gene3D" id="3.40.190.10">
    <property type="entry name" value="Periplasmic binding protein-like II"/>
    <property type="match status" value="2"/>
</dbReference>
<evidence type="ECO:0000256" key="1">
    <source>
        <dbReference type="ARBA" id="ARBA00009175"/>
    </source>
</evidence>
<proteinExistence type="inferred from homology"/>
<dbReference type="Proteomes" id="UP001148313">
    <property type="component" value="Unassembled WGS sequence"/>
</dbReference>
<comment type="similarity">
    <text evidence="1">Belongs to the bacterial solute-binding protein ModA family.</text>
</comment>
<gene>
    <name evidence="5" type="primary">modA</name>
    <name evidence="5" type="ORF">OOZ53_17810</name>
</gene>